<evidence type="ECO:0000313" key="2">
    <source>
        <dbReference type="EMBL" id="MDY0872714.1"/>
    </source>
</evidence>
<dbReference type="SUPFAM" id="SSF159594">
    <property type="entry name" value="XCC0632-like"/>
    <property type="match status" value="1"/>
</dbReference>
<reference evidence="2 3" key="1">
    <citation type="journal article" date="2013" name="Antonie Van Leeuwenhoek">
        <title>Dongia rigui sp. nov., isolated from freshwater of a large wetland in Korea.</title>
        <authorList>
            <person name="Baik K.S."/>
            <person name="Hwang Y.M."/>
            <person name="Choi J.S."/>
            <person name="Kwon J."/>
            <person name="Seong C.N."/>
        </authorList>
    </citation>
    <scope>NUCLEOTIDE SEQUENCE [LARGE SCALE GENOMIC DNA]</scope>
    <source>
        <strain evidence="2 3">04SU4-P</strain>
    </source>
</reference>
<proteinExistence type="predicted"/>
<organism evidence="2 3">
    <name type="scientific">Dongia rigui</name>
    <dbReference type="NCBI Taxonomy" id="940149"/>
    <lineage>
        <taxon>Bacteria</taxon>
        <taxon>Pseudomonadati</taxon>
        <taxon>Pseudomonadota</taxon>
        <taxon>Alphaproteobacteria</taxon>
        <taxon>Rhodospirillales</taxon>
        <taxon>Dongiaceae</taxon>
        <taxon>Dongia</taxon>
    </lineage>
</organism>
<comment type="caution">
    <text evidence="2">The sequence shown here is derived from an EMBL/GenBank/DDBJ whole genome shotgun (WGS) entry which is preliminary data.</text>
</comment>
<name>A0ABU5DZF1_9PROT</name>
<accession>A0ABU5DZF1</accession>
<gene>
    <name evidence="2" type="ORF">SMD31_12295</name>
</gene>
<dbReference type="Pfam" id="PF03886">
    <property type="entry name" value="ABC_trans_aux"/>
    <property type="match status" value="1"/>
</dbReference>
<evidence type="ECO:0000259" key="1">
    <source>
        <dbReference type="Pfam" id="PF03886"/>
    </source>
</evidence>
<dbReference type="RefSeq" id="WP_320501188.1">
    <property type="nucleotide sequence ID" value="NZ_JAXCLX010000002.1"/>
</dbReference>
<dbReference type="Proteomes" id="UP001271769">
    <property type="component" value="Unassembled WGS sequence"/>
</dbReference>
<keyword evidence="3" id="KW-1185">Reference proteome</keyword>
<dbReference type="Gene3D" id="3.40.50.10610">
    <property type="entry name" value="ABC-type transport auxiliary lipoprotein component"/>
    <property type="match status" value="1"/>
</dbReference>
<protein>
    <submittedName>
        <fullName evidence="2">ABC-type transport auxiliary lipoprotein family protein</fullName>
    </submittedName>
</protein>
<keyword evidence="2" id="KW-0449">Lipoprotein</keyword>
<dbReference type="EMBL" id="JAXCLX010000002">
    <property type="protein sequence ID" value="MDY0872714.1"/>
    <property type="molecule type" value="Genomic_DNA"/>
</dbReference>
<evidence type="ECO:0000313" key="3">
    <source>
        <dbReference type="Proteomes" id="UP001271769"/>
    </source>
</evidence>
<sequence length="222" mass="23123">MIDPATLSTSRQSTQSIDRRAALLLGACSLLTASGLLAACNVIPEVNTPLNLYSVSPKVAAVANPPALDWQLVVAEPKAGADLATNRIALSRAANRIEYFAEGVWSDAAPALVQSKLIEAFEDVVPQLAVGRDSAGLKPDYILQSELRDFEAAYNGGAGEAVVRITAKLVKMPERKIVKSISAEARQPASGGGLPAMVAAFEAALGNVFNELISGVLAAPQS</sequence>
<feature type="domain" description="ABC-type transport auxiliary lipoprotein component" evidence="1">
    <location>
        <begin position="57"/>
        <end position="210"/>
    </location>
</feature>
<dbReference type="InterPro" id="IPR005586">
    <property type="entry name" value="ABC_trans_aux"/>
</dbReference>